<evidence type="ECO:0000256" key="1">
    <source>
        <dbReference type="ARBA" id="ARBA00004123"/>
    </source>
</evidence>
<organism evidence="5 6">
    <name type="scientific">Exophiala aquamarina CBS 119918</name>
    <dbReference type="NCBI Taxonomy" id="1182545"/>
    <lineage>
        <taxon>Eukaryota</taxon>
        <taxon>Fungi</taxon>
        <taxon>Dikarya</taxon>
        <taxon>Ascomycota</taxon>
        <taxon>Pezizomycotina</taxon>
        <taxon>Eurotiomycetes</taxon>
        <taxon>Chaetothyriomycetidae</taxon>
        <taxon>Chaetothyriales</taxon>
        <taxon>Herpotrichiellaceae</taxon>
        <taxon>Exophiala</taxon>
    </lineage>
</organism>
<comment type="subcellular location">
    <subcellularLocation>
        <location evidence="1">Nucleus</location>
    </subcellularLocation>
</comment>
<evidence type="ECO:0000256" key="4">
    <source>
        <dbReference type="SAM" id="MobiDB-lite"/>
    </source>
</evidence>
<dbReference type="GO" id="GO:0016593">
    <property type="term" value="C:Cdc73/Paf1 complex"/>
    <property type="evidence" value="ECO:0007669"/>
    <property type="project" value="InterPro"/>
</dbReference>
<evidence type="ECO:0000256" key="3">
    <source>
        <dbReference type="ARBA" id="ARBA00023242"/>
    </source>
</evidence>
<sequence>MATMSDSKQFKQDLVVSIRYRNDLPAPPMPPKLLDIDTGGLAQYLTTGYASTLAKREEPNIEVDAEGGMPIDMIGVPGYFLGDESAIMASDVQPVIEPADQALLLTLDQLKSQGAMDNVSFLRKTQYMNSGQLSRAPDALLRPGNPKTKRPADPKNVPTPVAKDDKENIRRHIQKGFNLAYPESVPYNPPEAKANPITPQERDVWRNPIHPDNPRLKPVGFYPVIPDLQAETDLGGSWYALRFEKPPLPPYRGRKDDRLDAALLSGMENEEKHAEWAIKRKAFEEQPELYEDPGPEPYTWTLFVPKQPDSGSRYHQIFDDSNPSKDDPKLVDRLLEESADGTLRLPFERARIYPTNKQTSLHQDEAMAIAIVDPDKLPSHSRFRKQGPAAYYYPIVERIRFKADRGNLGKTPSQPQSRQLDEEVADQVMVSFREPNPSEAWRRAQFLGQFDPSFEAKYEELARANEEFEEAARAEEMLREQDAQDVAMEDADDADGAEVGTNGDTHKDIDDDDRGSSSPPPGTGRVNGHGRGRPSADDEDGDDGDEDDEMQDD</sequence>
<dbReference type="GeneID" id="25279586"/>
<reference evidence="5 6" key="1">
    <citation type="submission" date="2013-03" db="EMBL/GenBank/DDBJ databases">
        <title>The Genome Sequence of Exophiala aquamarina CBS 119918.</title>
        <authorList>
            <consortium name="The Broad Institute Genomics Platform"/>
            <person name="Cuomo C."/>
            <person name="de Hoog S."/>
            <person name="Gorbushina A."/>
            <person name="Walker B."/>
            <person name="Young S.K."/>
            <person name="Zeng Q."/>
            <person name="Gargeya S."/>
            <person name="Fitzgerald M."/>
            <person name="Haas B."/>
            <person name="Abouelleil A."/>
            <person name="Allen A.W."/>
            <person name="Alvarado L."/>
            <person name="Arachchi H.M."/>
            <person name="Berlin A.M."/>
            <person name="Chapman S.B."/>
            <person name="Gainer-Dewar J."/>
            <person name="Goldberg J."/>
            <person name="Griggs A."/>
            <person name="Gujja S."/>
            <person name="Hansen M."/>
            <person name="Howarth C."/>
            <person name="Imamovic A."/>
            <person name="Ireland A."/>
            <person name="Larimer J."/>
            <person name="McCowan C."/>
            <person name="Murphy C."/>
            <person name="Pearson M."/>
            <person name="Poon T.W."/>
            <person name="Priest M."/>
            <person name="Roberts A."/>
            <person name="Saif S."/>
            <person name="Shea T."/>
            <person name="Sisk P."/>
            <person name="Sykes S."/>
            <person name="Wortman J."/>
            <person name="Nusbaum C."/>
            <person name="Birren B."/>
        </authorList>
    </citation>
    <scope>NUCLEOTIDE SEQUENCE [LARGE SCALE GENOMIC DNA]</scope>
    <source>
        <strain evidence="5 6">CBS 119918</strain>
    </source>
</reference>
<feature type="compositionally biased region" description="Basic and acidic residues" evidence="4">
    <location>
        <begin position="470"/>
        <end position="482"/>
    </location>
</feature>
<accession>A0A072PIA0</accession>
<evidence type="ECO:0000256" key="2">
    <source>
        <dbReference type="ARBA" id="ARBA00007560"/>
    </source>
</evidence>
<dbReference type="OrthoDB" id="10260285at2759"/>
<proteinExistence type="inferred from homology"/>
<evidence type="ECO:0000313" key="6">
    <source>
        <dbReference type="Proteomes" id="UP000027920"/>
    </source>
</evidence>
<gene>
    <name evidence="5" type="ORF">A1O9_04657</name>
</gene>
<dbReference type="Proteomes" id="UP000027920">
    <property type="component" value="Unassembled WGS sequence"/>
</dbReference>
<feature type="compositionally biased region" description="Acidic residues" evidence="4">
    <location>
        <begin position="537"/>
        <end position="553"/>
    </location>
</feature>
<dbReference type="EMBL" id="AMGV01000003">
    <property type="protein sequence ID" value="KEF59809.1"/>
    <property type="molecule type" value="Genomic_DNA"/>
</dbReference>
<keyword evidence="6" id="KW-1185">Reference proteome</keyword>
<feature type="region of interest" description="Disordered" evidence="4">
    <location>
        <begin position="132"/>
        <end position="162"/>
    </location>
</feature>
<dbReference type="VEuPathDB" id="FungiDB:A1O9_04657"/>
<dbReference type="InterPro" id="IPR007133">
    <property type="entry name" value="RNA_pol_II-assoc_Paf1"/>
</dbReference>
<comment type="caution">
    <text evidence="5">The sequence shown here is derived from an EMBL/GenBank/DDBJ whole genome shotgun (WGS) entry which is preliminary data.</text>
</comment>
<name>A0A072PIA0_9EURO</name>
<comment type="similarity">
    <text evidence="2">Belongs to the PAF1 family.</text>
</comment>
<dbReference type="PANTHER" id="PTHR23188">
    <property type="entry name" value="RNA POLYMERASE II-ASSOCIATED FACTOR 1 HOMOLOG"/>
    <property type="match status" value="1"/>
</dbReference>
<feature type="region of interest" description="Disordered" evidence="4">
    <location>
        <begin position="470"/>
        <end position="553"/>
    </location>
</feature>
<dbReference type="GO" id="GO:0000993">
    <property type="term" value="F:RNA polymerase II complex binding"/>
    <property type="evidence" value="ECO:0007669"/>
    <property type="project" value="TreeGrafter"/>
</dbReference>
<dbReference type="HOGENOM" id="CLU_021991_1_1_1"/>
<feature type="compositionally biased region" description="Acidic residues" evidence="4">
    <location>
        <begin position="487"/>
        <end position="496"/>
    </location>
</feature>
<evidence type="ECO:0000313" key="5">
    <source>
        <dbReference type="EMBL" id="KEF59809.1"/>
    </source>
</evidence>
<dbReference type="AlphaFoldDB" id="A0A072PIA0"/>
<dbReference type="STRING" id="1182545.A0A072PIA0"/>
<dbReference type="PANTHER" id="PTHR23188:SF12">
    <property type="entry name" value="RNA POLYMERASE II-ASSOCIATED FACTOR 1 HOMOLOG"/>
    <property type="match status" value="1"/>
</dbReference>
<dbReference type="GO" id="GO:0006368">
    <property type="term" value="P:transcription elongation by RNA polymerase II"/>
    <property type="evidence" value="ECO:0007669"/>
    <property type="project" value="InterPro"/>
</dbReference>
<dbReference type="GO" id="GO:0003682">
    <property type="term" value="F:chromatin binding"/>
    <property type="evidence" value="ECO:0007669"/>
    <property type="project" value="TreeGrafter"/>
</dbReference>
<dbReference type="RefSeq" id="XP_013262399.1">
    <property type="nucleotide sequence ID" value="XM_013406945.1"/>
</dbReference>
<dbReference type="Pfam" id="PF03985">
    <property type="entry name" value="Paf1"/>
    <property type="match status" value="1"/>
</dbReference>
<keyword evidence="3" id="KW-0539">Nucleus</keyword>
<protein>
    <submittedName>
        <fullName evidence="5">Uncharacterized protein</fullName>
    </submittedName>
</protein>